<dbReference type="GO" id="GO:0003677">
    <property type="term" value="F:DNA binding"/>
    <property type="evidence" value="ECO:0007669"/>
    <property type="project" value="UniProtKB-UniRule"/>
</dbReference>
<keyword evidence="1" id="KW-0805">Transcription regulation</keyword>
<dbReference type="Gene3D" id="1.10.357.10">
    <property type="entry name" value="Tetracycline Repressor, domain 2"/>
    <property type="match status" value="1"/>
</dbReference>
<protein>
    <submittedName>
        <fullName evidence="7">TetR/AcrR family transcriptional regulator</fullName>
    </submittedName>
</protein>
<feature type="domain" description="HTH tetR-type" evidence="6">
    <location>
        <begin position="19"/>
        <end position="79"/>
    </location>
</feature>
<accession>A0AAD0K9W0</accession>
<keyword evidence="2 4" id="KW-0238">DNA-binding</keyword>
<feature type="region of interest" description="Disordered" evidence="5">
    <location>
        <begin position="1"/>
        <end position="20"/>
    </location>
</feature>
<feature type="DNA-binding region" description="H-T-H motif" evidence="4">
    <location>
        <begin position="42"/>
        <end position="61"/>
    </location>
</feature>
<dbReference type="EMBL" id="CP029604">
    <property type="protein sequence ID" value="AWO85919.1"/>
    <property type="molecule type" value="Genomic_DNA"/>
</dbReference>
<dbReference type="RefSeq" id="WP_004022382.1">
    <property type="nucleotide sequence ID" value="NZ_CABEIC010000002.1"/>
</dbReference>
<evidence type="ECO:0000256" key="3">
    <source>
        <dbReference type="ARBA" id="ARBA00023163"/>
    </source>
</evidence>
<evidence type="ECO:0000313" key="8">
    <source>
        <dbReference type="Proteomes" id="UP000247118"/>
    </source>
</evidence>
<dbReference type="InterPro" id="IPR036271">
    <property type="entry name" value="Tet_transcr_reg_TetR-rel_C_sf"/>
</dbReference>
<dbReference type="SUPFAM" id="SSF46689">
    <property type="entry name" value="Homeodomain-like"/>
    <property type="match status" value="1"/>
</dbReference>
<keyword evidence="3" id="KW-0804">Transcription</keyword>
<dbReference type="PANTHER" id="PTHR47506:SF1">
    <property type="entry name" value="HTH-TYPE TRANSCRIPTIONAL REGULATOR YJDC"/>
    <property type="match status" value="1"/>
</dbReference>
<dbReference type="AlphaFoldDB" id="A0AAD0K9W0"/>
<dbReference type="PRINTS" id="PR00455">
    <property type="entry name" value="HTHTETR"/>
</dbReference>
<dbReference type="Proteomes" id="UP000247118">
    <property type="component" value="Chromosome"/>
</dbReference>
<evidence type="ECO:0000256" key="2">
    <source>
        <dbReference type="ARBA" id="ARBA00023125"/>
    </source>
</evidence>
<sequence>MSNPAQASTGRATAAAGPGSPADRLLATATELFAAQGIRSVGIDLLLRASGVAKASLYNAYGSKDGLVVAYLERLDQADQNRWFEATKAMSDPRERILAFFDLAIAGAPTRNFRGCQYANAATEFPDTDLPPITAHRAWLLDTLGDNLRTLGAPEPDVTARQIQVVYDGALSGSKMARSTAPIETGRLLVEALLDGHPPVA</sequence>
<gene>
    <name evidence="7" type="ORF">DLJ61_22485</name>
</gene>
<dbReference type="InterPro" id="IPR001647">
    <property type="entry name" value="HTH_TetR"/>
</dbReference>
<evidence type="ECO:0000256" key="1">
    <source>
        <dbReference type="ARBA" id="ARBA00023015"/>
    </source>
</evidence>
<name>A0AAD0K9W0_9ACTN</name>
<evidence type="ECO:0000259" key="6">
    <source>
        <dbReference type="PROSITE" id="PS50977"/>
    </source>
</evidence>
<evidence type="ECO:0000256" key="4">
    <source>
        <dbReference type="PROSITE-ProRule" id="PRU00335"/>
    </source>
</evidence>
<dbReference type="PROSITE" id="PS50977">
    <property type="entry name" value="HTH_TETR_2"/>
    <property type="match status" value="1"/>
</dbReference>
<dbReference type="KEGG" id="gta:BCM27_22255"/>
<evidence type="ECO:0000256" key="5">
    <source>
        <dbReference type="SAM" id="MobiDB-lite"/>
    </source>
</evidence>
<dbReference type="InterPro" id="IPR009057">
    <property type="entry name" value="Homeodomain-like_sf"/>
</dbReference>
<dbReference type="Pfam" id="PF00440">
    <property type="entry name" value="TetR_N"/>
    <property type="match status" value="1"/>
</dbReference>
<reference evidence="7 8" key="1">
    <citation type="submission" date="2018-05" db="EMBL/GenBank/DDBJ databases">
        <title>Complete genome sequence of Gordonia terrae NRRL B-16283.</title>
        <authorList>
            <person name="Garlena R.A."/>
            <person name="Russell D.A."/>
            <person name="Hatfull G.F."/>
        </authorList>
    </citation>
    <scope>NUCLEOTIDE SEQUENCE [LARGE SCALE GENOMIC DNA]</scope>
    <source>
        <strain evidence="7 8">NRRL B-16283</strain>
    </source>
</reference>
<evidence type="ECO:0000313" key="7">
    <source>
        <dbReference type="EMBL" id="AWO85919.1"/>
    </source>
</evidence>
<organism evidence="7 8">
    <name type="scientific">Gordonia terrae</name>
    <dbReference type="NCBI Taxonomy" id="2055"/>
    <lineage>
        <taxon>Bacteria</taxon>
        <taxon>Bacillati</taxon>
        <taxon>Actinomycetota</taxon>
        <taxon>Actinomycetes</taxon>
        <taxon>Mycobacteriales</taxon>
        <taxon>Gordoniaceae</taxon>
        <taxon>Gordonia</taxon>
    </lineage>
</organism>
<dbReference type="GeneID" id="32690586"/>
<proteinExistence type="predicted"/>
<dbReference type="SUPFAM" id="SSF48498">
    <property type="entry name" value="Tetracyclin repressor-like, C-terminal domain"/>
    <property type="match status" value="1"/>
</dbReference>
<dbReference type="PANTHER" id="PTHR47506">
    <property type="entry name" value="TRANSCRIPTIONAL REGULATORY PROTEIN"/>
    <property type="match status" value="1"/>
</dbReference>